<name>A0A165ZGG8_DAUCS</name>
<sequence length="688" mass="80267">MKTANYYIPDELWEQILLRQPVETLIRWKCVCKSWNRIISDKSFVKAYGLHQKTSENTRKYLLLDYDYSYYSAGLIDRKSYNVLGYYNDICCRDRSRYGLEVYGICDGLLCLAGRFYDICNDFPIFLYNPFIRKGKKLVPPRRAANYLCPVSLCFGFHDDDYKLVRVQSFWNLCEICIYSLNTDSWKSVKIEVNIEDEGNFRCIGILPYPKARLVNGVAYFIQHDIQGDRIISYDLDNEKTRKMQLPTDIGSVAHVIMEEYGESIALIGSTSQNINNGVDIGYDVAIDYDELWEQILLRQPVETLIRCKCVCKSWNRIISNKSFIKAYGLHQKTSQNTRKYLLLDYDYSYYSAALIDRKSYNVLRYYNDICGRDRSTYGLEVYGICDGLLCLAVRPNNLCYDFPVFLYNPFIRKGKKLIPPWCADYSTLSVSLCFGFHDDDYKLLRVQSFWNMYDIYIYSLNTDSWKSVKAEINIEDRGNFRCFDILPYPKARLVKGVAYFIEGDRIISYDLDNEKIRKMQFPADIFVTRVIMEEYGSESLALIGYTSQNINNGVANGYNVAIYHGVAMWVLKQSDNSNIWEKKFDIKGGGNIEDWRFSNSAVQAVGGFVNNNELVMRKWKINCDKKRHHEYFLLNIETGLQKQFPRPREQAGGEFLKRINILTESLVLLTESTMPHFQSLEFETVRL</sequence>
<dbReference type="EMBL" id="LNRQ01000003">
    <property type="protein sequence ID" value="KZN00009.1"/>
    <property type="molecule type" value="Genomic_DNA"/>
</dbReference>
<feature type="domain" description="F-box" evidence="1">
    <location>
        <begin position="8"/>
        <end position="48"/>
    </location>
</feature>
<evidence type="ECO:0000313" key="3">
    <source>
        <dbReference type="EMBL" id="WOG90654.1"/>
    </source>
</evidence>
<protein>
    <recommendedName>
        <fullName evidence="1">F-box domain-containing protein</fullName>
    </recommendedName>
</protein>
<dbReference type="Pfam" id="PF00646">
    <property type="entry name" value="F-box"/>
    <property type="match status" value="2"/>
</dbReference>
<dbReference type="InterPro" id="IPR050796">
    <property type="entry name" value="SCF_F-box_component"/>
</dbReference>
<dbReference type="CDD" id="cd22157">
    <property type="entry name" value="F-box_AtFBW1-like"/>
    <property type="match status" value="2"/>
</dbReference>
<dbReference type="InterPro" id="IPR006527">
    <property type="entry name" value="F-box-assoc_dom_typ1"/>
</dbReference>
<dbReference type="SUPFAM" id="SSF81383">
    <property type="entry name" value="F-box domain"/>
    <property type="match status" value="2"/>
</dbReference>
<dbReference type="InterPro" id="IPR001810">
    <property type="entry name" value="F-box_dom"/>
</dbReference>
<accession>A0A165ZGG8</accession>
<dbReference type="Gramene" id="KZN00009">
    <property type="protein sequence ID" value="KZN00009"/>
    <property type="gene ID" value="DCAR_008763"/>
</dbReference>
<proteinExistence type="predicted"/>
<reference evidence="2" key="1">
    <citation type="journal article" date="2016" name="Nat. Genet.">
        <title>A high-quality carrot genome assembly provides new insights into carotenoid accumulation and asterid genome evolution.</title>
        <authorList>
            <person name="Iorizzo M."/>
            <person name="Ellison S."/>
            <person name="Senalik D."/>
            <person name="Zeng P."/>
            <person name="Satapoomin P."/>
            <person name="Huang J."/>
            <person name="Bowman M."/>
            <person name="Iovene M."/>
            <person name="Sanseverino W."/>
            <person name="Cavagnaro P."/>
            <person name="Yildiz M."/>
            <person name="Macko-Podgorni A."/>
            <person name="Moranska E."/>
            <person name="Grzebelus E."/>
            <person name="Grzebelus D."/>
            <person name="Ashrafi H."/>
            <person name="Zheng Z."/>
            <person name="Cheng S."/>
            <person name="Spooner D."/>
            <person name="Van Deynze A."/>
            <person name="Simon P."/>
        </authorList>
    </citation>
    <scope>NUCLEOTIDE SEQUENCE [LARGE SCALE GENOMIC DNA]</scope>
    <source>
        <tissue evidence="2">Leaf</tissue>
    </source>
</reference>
<gene>
    <name evidence="2" type="ORF">DCAR_008763</name>
    <name evidence="3" type="ORF">DCAR_0309898</name>
</gene>
<evidence type="ECO:0000259" key="1">
    <source>
        <dbReference type="SMART" id="SM00256"/>
    </source>
</evidence>
<feature type="domain" description="F-box" evidence="1">
    <location>
        <begin position="290"/>
        <end position="328"/>
    </location>
</feature>
<dbReference type="Gene3D" id="1.20.1280.50">
    <property type="match status" value="2"/>
</dbReference>
<dbReference type="SMART" id="SM00256">
    <property type="entry name" value="FBOX"/>
    <property type="match status" value="2"/>
</dbReference>
<organism evidence="2">
    <name type="scientific">Daucus carota subsp. sativus</name>
    <name type="common">Carrot</name>
    <dbReference type="NCBI Taxonomy" id="79200"/>
    <lineage>
        <taxon>Eukaryota</taxon>
        <taxon>Viridiplantae</taxon>
        <taxon>Streptophyta</taxon>
        <taxon>Embryophyta</taxon>
        <taxon>Tracheophyta</taxon>
        <taxon>Spermatophyta</taxon>
        <taxon>Magnoliopsida</taxon>
        <taxon>eudicotyledons</taxon>
        <taxon>Gunneridae</taxon>
        <taxon>Pentapetalae</taxon>
        <taxon>asterids</taxon>
        <taxon>campanulids</taxon>
        <taxon>Apiales</taxon>
        <taxon>Apiaceae</taxon>
        <taxon>Apioideae</taxon>
        <taxon>Scandiceae</taxon>
        <taxon>Daucinae</taxon>
        <taxon>Daucus</taxon>
        <taxon>Daucus sect. Daucus</taxon>
    </lineage>
</organism>
<dbReference type="EMBL" id="CP093345">
    <property type="protein sequence ID" value="WOG90654.1"/>
    <property type="molecule type" value="Genomic_DNA"/>
</dbReference>
<dbReference type="Proteomes" id="UP000077755">
    <property type="component" value="Chromosome 3"/>
</dbReference>
<dbReference type="AlphaFoldDB" id="A0A165ZGG8"/>
<reference evidence="3" key="2">
    <citation type="submission" date="2022-03" db="EMBL/GenBank/DDBJ databases">
        <title>Draft title - Genomic analysis of global carrot germplasm unveils the trajectory of domestication and the origin of high carotenoid orange carrot.</title>
        <authorList>
            <person name="Iorizzo M."/>
            <person name="Ellison S."/>
            <person name="Senalik D."/>
            <person name="Macko-Podgorni A."/>
            <person name="Grzebelus D."/>
            <person name="Bostan H."/>
            <person name="Rolling W."/>
            <person name="Curaba J."/>
            <person name="Simon P."/>
        </authorList>
    </citation>
    <scope>NUCLEOTIDE SEQUENCE</scope>
    <source>
        <tissue evidence="3">Leaf</tissue>
    </source>
</reference>
<evidence type="ECO:0000313" key="4">
    <source>
        <dbReference type="Proteomes" id="UP000077755"/>
    </source>
</evidence>
<keyword evidence="4" id="KW-1185">Reference proteome</keyword>
<evidence type="ECO:0000313" key="2">
    <source>
        <dbReference type="EMBL" id="KZN00009.1"/>
    </source>
</evidence>
<dbReference type="PANTHER" id="PTHR31672:SF13">
    <property type="entry name" value="F-BOX PROTEIN CPR30-LIKE"/>
    <property type="match status" value="1"/>
</dbReference>
<dbReference type="InterPro" id="IPR036047">
    <property type="entry name" value="F-box-like_dom_sf"/>
</dbReference>
<dbReference type="PANTHER" id="PTHR31672">
    <property type="entry name" value="BNACNNG10540D PROTEIN"/>
    <property type="match status" value="1"/>
</dbReference>
<dbReference type="Pfam" id="PF07734">
    <property type="entry name" value="FBA_1"/>
    <property type="match status" value="2"/>
</dbReference>